<dbReference type="GO" id="GO:0005975">
    <property type="term" value="P:carbohydrate metabolic process"/>
    <property type="evidence" value="ECO:0007669"/>
    <property type="project" value="InterPro"/>
</dbReference>
<gene>
    <name evidence="1" type="ORF">BatF92_41320</name>
</gene>
<evidence type="ECO:0000313" key="2">
    <source>
        <dbReference type="Proteomes" id="UP000500882"/>
    </source>
</evidence>
<sequence>MAWEIYLNKVLTESGLVLIHIIMMSCMNLKFLLCGIAIGLLTGSAWAVNYTPEQVNAHISLKAPGNKAKQYPLILKRTQNDNAAYQLVASENIPLTISQKVKEANGRLHIDMCITALEDVYFNYGQNVSTGFRHDDCLFYMPGFWYRRNLRSPKEAPSFHTSDSWVVREDRLSAPLTGIYNEKDKRYMTVNRLDKFTTDALTTHKEGEVILSGKTSLGFTGFENQNGVAALSFGFPYEEAPRSYIRKLTLAPKVKAFQLLKKGENIMLTWEISENSADDFSDFVRHAWEYSYDTYAPKPVDTPYSISDMKQTLSNYFVNSLVSKPELTYNSGVGLRTDDCKSNGEAEIGFVGRVLLNSFNAWEYGWETNREELKENSLKIFDSYLKNGFTPAGFFKEFVNLNRGFEEPVHSIRRQSEGIYAILHFLAYEKKQGRKYPEWEQRVKQMFEMFLKLQNADGSFPRKFRDDFTIVDKSGGSTPSATLPLVLGYKYFKDKRYLASARKTAEYLEKELISKADYFSSTLDANCEDKEASLYAATATYYLSLITKGEEHKHYADLTKKAAYFALSWYYLWDVPFAPGQMLGDIGMKTRGWGNVSVENNHIDVFVFEFADVLRWLSKEYKENRLSDFAEVISTSMRQLLPHEGHMCGIAKVGYYPEVVQHTNWDYGKNGKGYYNDIFAPGWTVASLWELYTPGRAETFLKK</sequence>
<dbReference type="Proteomes" id="UP000500882">
    <property type="component" value="Chromosome"/>
</dbReference>
<proteinExistence type="predicted"/>
<accession>A0A679HFW4</accession>
<evidence type="ECO:0000313" key="1">
    <source>
        <dbReference type="EMBL" id="BCA52190.1"/>
    </source>
</evidence>
<reference evidence="1 2" key="1">
    <citation type="submission" date="2020-02" db="EMBL/GenBank/DDBJ databases">
        <title>Whole-genome sequencing and comparative analysis of the genomes of Bacteroides thetaiotaomicron and Escherichia coli isolated from a healthy resident in Vietnam.</title>
        <authorList>
            <person name="Mohsin M."/>
            <person name="Tanaka K."/>
            <person name="Kawahara R."/>
            <person name="Kondo S."/>
            <person name="Noguchi H."/>
            <person name="Motooka D."/>
            <person name="Nakamura S."/>
            <person name="Khong D.T."/>
            <person name="Nguyen T.N."/>
            <person name="Tran H.T."/>
            <person name="Yamamoto Y."/>
        </authorList>
    </citation>
    <scope>NUCLEOTIDE SEQUENCE [LARGE SCALE GENOMIC DNA]</scope>
    <source>
        <strain evidence="1 2">F9-2</strain>
    </source>
</reference>
<dbReference type="SUPFAM" id="SSF48208">
    <property type="entry name" value="Six-hairpin glycosidases"/>
    <property type="match status" value="1"/>
</dbReference>
<name>A0A679HFW4_BACT4</name>
<dbReference type="EMBL" id="AP022660">
    <property type="protein sequence ID" value="BCA52190.1"/>
    <property type="molecule type" value="Genomic_DNA"/>
</dbReference>
<dbReference type="InterPro" id="IPR008928">
    <property type="entry name" value="6-hairpin_glycosidase_sf"/>
</dbReference>
<dbReference type="AlphaFoldDB" id="A0A679HFW4"/>
<protein>
    <submittedName>
        <fullName evidence="1">Uncharacterized protein</fullName>
    </submittedName>
</protein>
<organism evidence="1 2">
    <name type="scientific">Bacteroides thetaiotaomicron</name>
    <dbReference type="NCBI Taxonomy" id="818"/>
    <lineage>
        <taxon>Bacteria</taxon>
        <taxon>Pseudomonadati</taxon>
        <taxon>Bacteroidota</taxon>
        <taxon>Bacteroidia</taxon>
        <taxon>Bacteroidales</taxon>
        <taxon>Bacteroidaceae</taxon>
        <taxon>Bacteroides</taxon>
    </lineage>
</organism>